<dbReference type="Pfam" id="PF20434">
    <property type="entry name" value="BD-FAE"/>
    <property type="match status" value="1"/>
</dbReference>
<dbReference type="InterPro" id="IPR049492">
    <property type="entry name" value="BD-FAE-like_dom"/>
</dbReference>
<accession>A0A853F8J8</accession>
<organism evidence="3 4">
    <name type="scientific">Allopusillimonas soli</name>
    <dbReference type="NCBI Taxonomy" id="659016"/>
    <lineage>
        <taxon>Bacteria</taxon>
        <taxon>Pseudomonadati</taxon>
        <taxon>Pseudomonadota</taxon>
        <taxon>Betaproteobacteria</taxon>
        <taxon>Burkholderiales</taxon>
        <taxon>Alcaligenaceae</taxon>
        <taxon>Allopusillimonas</taxon>
    </lineage>
</organism>
<evidence type="ECO:0000256" key="1">
    <source>
        <dbReference type="ARBA" id="ARBA00022801"/>
    </source>
</evidence>
<dbReference type="InterPro" id="IPR050300">
    <property type="entry name" value="GDXG_lipolytic_enzyme"/>
</dbReference>
<dbReference type="InterPro" id="IPR029058">
    <property type="entry name" value="AB_hydrolase_fold"/>
</dbReference>
<dbReference type="EMBL" id="JACCEW010000002">
    <property type="protein sequence ID" value="NYT36423.1"/>
    <property type="molecule type" value="Genomic_DNA"/>
</dbReference>
<dbReference type="PANTHER" id="PTHR48081">
    <property type="entry name" value="AB HYDROLASE SUPERFAMILY PROTEIN C4A8.06C"/>
    <property type="match status" value="1"/>
</dbReference>
<dbReference type="GO" id="GO:0016787">
    <property type="term" value="F:hydrolase activity"/>
    <property type="evidence" value="ECO:0007669"/>
    <property type="project" value="UniProtKB-KW"/>
</dbReference>
<reference evidence="3 4" key="1">
    <citation type="submission" date="2020-07" db="EMBL/GenBank/DDBJ databases">
        <title>Taxonomic revisions and descriptions of new bacterial species based on genomic comparisons in the high-G+C-content subgroup of the family Alcaligenaceae.</title>
        <authorList>
            <person name="Szabo A."/>
            <person name="Felfoldi T."/>
        </authorList>
    </citation>
    <scope>NUCLEOTIDE SEQUENCE [LARGE SCALE GENOMIC DNA]</scope>
    <source>
        <strain evidence="3 4">DSM 25264</strain>
    </source>
</reference>
<dbReference type="AlphaFoldDB" id="A0A853F8J8"/>
<comment type="caution">
    <text evidence="3">The sequence shown here is derived from an EMBL/GenBank/DDBJ whole genome shotgun (WGS) entry which is preliminary data.</text>
</comment>
<evidence type="ECO:0000313" key="4">
    <source>
        <dbReference type="Proteomes" id="UP000580517"/>
    </source>
</evidence>
<gene>
    <name evidence="3" type="ORF">H0A68_06025</name>
</gene>
<dbReference type="InterPro" id="IPR019826">
    <property type="entry name" value="Carboxylesterase_B_AS"/>
</dbReference>
<dbReference type="Proteomes" id="UP000580517">
    <property type="component" value="Unassembled WGS sequence"/>
</dbReference>
<protein>
    <submittedName>
        <fullName evidence="3">Alpha/beta hydrolase</fullName>
    </submittedName>
</protein>
<proteinExistence type="predicted"/>
<keyword evidence="1 3" id="KW-0378">Hydrolase</keyword>
<dbReference type="PROSITE" id="PS00122">
    <property type="entry name" value="CARBOXYLESTERASE_B_1"/>
    <property type="match status" value="1"/>
</dbReference>
<dbReference type="Gene3D" id="3.40.50.1820">
    <property type="entry name" value="alpha/beta hydrolase"/>
    <property type="match status" value="1"/>
</dbReference>
<dbReference type="OrthoDB" id="9771666at2"/>
<dbReference type="PANTHER" id="PTHR48081:SF33">
    <property type="entry name" value="KYNURENINE FORMAMIDASE"/>
    <property type="match status" value="1"/>
</dbReference>
<evidence type="ECO:0000313" key="3">
    <source>
        <dbReference type="EMBL" id="NYT36423.1"/>
    </source>
</evidence>
<keyword evidence="4" id="KW-1185">Reference proteome</keyword>
<dbReference type="RefSeq" id="WP_129968403.1">
    <property type="nucleotide sequence ID" value="NZ_JACCEW010000002.1"/>
</dbReference>
<evidence type="ECO:0000259" key="2">
    <source>
        <dbReference type="Pfam" id="PF20434"/>
    </source>
</evidence>
<name>A0A853F8J8_9BURK</name>
<sequence length="283" mass="31249">MSSSSRAVLDREYDNVRKISTASFQAIIKHLERQSALASHRYQMAKDLAYGRGALEQLDVFGTGKHKTPVQVFIHGGYWHMLDKRDFGFVANGLVPHGVTVVIVNYPLLPQVRMQGQVAACHRALHWVRDHIADFGGDPEHISLIGHSSGAHIAAMLLTRRAHEDLCPGNAVTPEHACLISGIYDLQPIQECFLNDTLALSDEEVDSYSPIRQRPQTDCPLTIVVGGDEGKEYLCQSRGLIQAWAGTGNAPMALHVLNQENHFTTRAQLNDPSSSIIKLLTRS</sequence>
<feature type="domain" description="BD-FAE-like" evidence="2">
    <location>
        <begin position="64"/>
        <end position="165"/>
    </location>
</feature>
<dbReference type="SUPFAM" id="SSF53474">
    <property type="entry name" value="alpha/beta-Hydrolases"/>
    <property type="match status" value="1"/>
</dbReference>